<reference evidence="2 3" key="1">
    <citation type="journal article" date="2014" name="Int. J. Syst. Evol. Microbiol.">
        <title>Listeria floridensis sp. nov., Listeria aquatica sp. nov., Listeria cornellensis sp. nov., Listeria riparia sp. nov. and Listeria grandensis sp. nov., from agricultural and natural environments.</title>
        <authorList>
            <person name="den Bakker H.C."/>
            <person name="Warchocki S."/>
            <person name="Wright E.M."/>
            <person name="Allred A.F."/>
            <person name="Ahlstrom C."/>
            <person name="Manuel C.S."/>
            <person name="Stasiewicz M.J."/>
            <person name="Burrell A."/>
            <person name="Roof S."/>
            <person name="Strawn L."/>
            <person name="Fortes E.D."/>
            <person name="Nightingale K.K."/>
            <person name="Kephart D."/>
            <person name="Wiedmann M."/>
        </authorList>
    </citation>
    <scope>NUCLEOTIDE SEQUENCE [LARGE SCALE GENOMIC DNA]</scope>
    <source>
        <strain evidence="3">FSL F6-969</strain>
    </source>
</reference>
<evidence type="ECO:0000313" key="3">
    <source>
        <dbReference type="Proteomes" id="UP000019254"/>
    </source>
</evidence>
<dbReference type="EMBL" id="AODE01000023">
    <property type="protein sequence ID" value="EUJ28149.1"/>
    <property type="molecule type" value="Genomic_DNA"/>
</dbReference>
<evidence type="ECO:0000313" key="2">
    <source>
        <dbReference type="EMBL" id="EUJ28149.1"/>
    </source>
</evidence>
<keyword evidence="1" id="KW-0812">Transmembrane</keyword>
<dbReference type="Proteomes" id="UP000019254">
    <property type="component" value="Unassembled WGS sequence"/>
</dbReference>
<evidence type="ECO:0000256" key="1">
    <source>
        <dbReference type="SAM" id="Phobius"/>
    </source>
</evidence>
<feature type="transmembrane region" description="Helical" evidence="1">
    <location>
        <begin position="58"/>
        <end position="75"/>
    </location>
</feature>
<accession>W7BMH2</accession>
<keyword evidence="3" id="KW-1185">Reference proteome</keyword>
<sequence length="76" mass="8664">MLGEEGRERGSGNWRGFKIFFICVLLLYGLSLFGLGICNIFSVDYGKFMECEGQMRRLGFLLFTDLIGWLCGFYSA</sequence>
<keyword evidence="1" id="KW-0472">Membrane</keyword>
<organism evidence="2 3">
    <name type="scientific">Listeria cornellensis FSL F6-0969</name>
    <dbReference type="NCBI Taxonomy" id="1265820"/>
    <lineage>
        <taxon>Bacteria</taxon>
        <taxon>Bacillati</taxon>
        <taxon>Bacillota</taxon>
        <taxon>Bacilli</taxon>
        <taxon>Bacillales</taxon>
        <taxon>Listeriaceae</taxon>
        <taxon>Listeria</taxon>
    </lineage>
</organism>
<protein>
    <submittedName>
        <fullName evidence="2">Uncharacterized protein</fullName>
    </submittedName>
</protein>
<comment type="caution">
    <text evidence="2">The sequence shown here is derived from an EMBL/GenBank/DDBJ whole genome shotgun (WGS) entry which is preliminary data.</text>
</comment>
<keyword evidence="1" id="KW-1133">Transmembrane helix</keyword>
<dbReference type="AlphaFoldDB" id="W7BMH2"/>
<feature type="transmembrane region" description="Helical" evidence="1">
    <location>
        <begin position="19"/>
        <end position="46"/>
    </location>
</feature>
<proteinExistence type="predicted"/>
<name>W7BMH2_9LIST</name>
<dbReference type="PATRIC" id="fig|1265820.5.peg.2492"/>
<gene>
    <name evidence="2" type="ORF">PCORN_12622</name>
</gene>